<evidence type="ECO:0000259" key="2">
    <source>
        <dbReference type="Pfam" id="PF03816"/>
    </source>
</evidence>
<evidence type="ECO:0000313" key="4">
    <source>
        <dbReference type="Proteomes" id="UP000178461"/>
    </source>
</evidence>
<organism evidence="3 4">
    <name type="scientific">Candidatus Gottesmanbacteria bacterium RIFCSPLOWO2_01_FULL_46_21</name>
    <dbReference type="NCBI Taxonomy" id="1798393"/>
    <lineage>
        <taxon>Bacteria</taxon>
        <taxon>Candidatus Gottesmaniibacteriota</taxon>
    </lineage>
</organism>
<sequence length="327" mass="36437">MYGSIIKRVISVVVAFLLLVVVTKVVVWSKQFMDATGLTPTTLFRLAFDTGVPLNSSDGRTNILILGIGGGVHAGADLTDTMMVFSVDANQKSIAMISLPRDIWSDTLKDKVNSAYHYGKAPLAKVITSEVVDLPIHYVLLIDFSGFEDVIDLVGGVTVAVPNAFTDPDFPIAGREEDFCNGDPEYRCRYETVSFEQGLQNMSGERALTYVRSRHAEGEEGSDFARSRRQQDVMVALKEKIMRPEVYLSPTKVRELLRAFDNATETDLRIGELATIAKIVSSIPGDHIRRISLEDKLDIAPLWLYGRYALVPKESWEAIRQYIRSQL</sequence>
<name>A0A1F6B0A3_9BACT</name>
<dbReference type="PANTHER" id="PTHR33392:SF6">
    <property type="entry name" value="POLYISOPRENYL-TEICHOIC ACID--PEPTIDOGLYCAN TEICHOIC ACID TRANSFERASE TAGU"/>
    <property type="match status" value="1"/>
</dbReference>
<dbReference type="Proteomes" id="UP000178461">
    <property type="component" value="Unassembled WGS sequence"/>
</dbReference>
<proteinExistence type="inferred from homology"/>
<gene>
    <name evidence="3" type="ORF">A2971_02060</name>
</gene>
<accession>A0A1F6B0A3</accession>
<reference evidence="3 4" key="1">
    <citation type="journal article" date="2016" name="Nat. Commun.">
        <title>Thousands of microbial genomes shed light on interconnected biogeochemical processes in an aquifer system.</title>
        <authorList>
            <person name="Anantharaman K."/>
            <person name="Brown C.T."/>
            <person name="Hug L.A."/>
            <person name="Sharon I."/>
            <person name="Castelle C.J."/>
            <person name="Probst A.J."/>
            <person name="Thomas B.C."/>
            <person name="Singh A."/>
            <person name="Wilkins M.J."/>
            <person name="Karaoz U."/>
            <person name="Brodie E.L."/>
            <person name="Williams K.H."/>
            <person name="Hubbard S.S."/>
            <person name="Banfield J.F."/>
        </authorList>
    </citation>
    <scope>NUCLEOTIDE SEQUENCE [LARGE SCALE GENOMIC DNA]</scope>
</reference>
<dbReference type="InterPro" id="IPR004474">
    <property type="entry name" value="LytR_CpsA_psr"/>
</dbReference>
<dbReference type="Gene3D" id="3.40.630.190">
    <property type="entry name" value="LCP protein"/>
    <property type="match status" value="1"/>
</dbReference>
<dbReference type="AlphaFoldDB" id="A0A1F6B0A3"/>
<evidence type="ECO:0000256" key="1">
    <source>
        <dbReference type="ARBA" id="ARBA00006068"/>
    </source>
</evidence>
<dbReference type="EMBL" id="MFJW01000002">
    <property type="protein sequence ID" value="OGG30359.1"/>
    <property type="molecule type" value="Genomic_DNA"/>
</dbReference>
<comment type="caution">
    <text evidence="3">The sequence shown here is derived from an EMBL/GenBank/DDBJ whole genome shotgun (WGS) entry which is preliminary data.</text>
</comment>
<comment type="similarity">
    <text evidence="1">Belongs to the LytR/CpsA/Psr (LCP) family.</text>
</comment>
<protein>
    <recommendedName>
        <fullName evidence="2">Cell envelope-related transcriptional attenuator domain-containing protein</fullName>
    </recommendedName>
</protein>
<dbReference type="Pfam" id="PF03816">
    <property type="entry name" value="LytR_cpsA_psr"/>
    <property type="match status" value="1"/>
</dbReference>
<evidence type="ECO:0000313" key="3">
    <source>
        <dbReference type="EMBL" id="OGG30359.1"/>
    </source>
</evidence>
<feature type="domain" description="Cell envelope-related transcriptional attenuator" evidence="2">
    <location>
        <begin position="79"/>
        <end position="241"/>
    </location>
</feature>
<dbReference type="PANTHER" id="PTHR33392">
    <property type="entry name" value="POLYISOPRENYL-TEICHOIC ACID--PEPTIDOGLYCAN TEICHOIC ACID TRANSFERASE TAGU"/>
    <property type="match status" value="1"/>
</dbReference>
<dbReference type="NCBIfam" id="TIGR00350">
    <property type="entry name" value="lytR_cpsA_psr"/>
    <property type="match status" value="1"/>
</dbReference>
<dbReference type="InterPro" id="IPR050922">
    <property type="entry name" value="LytR/CpsA/Psr_CW_biosynth"/>
</dbReference>